<feature type="transmembrane region" description="Helical" evidence="10">
    <location>
        <begin position="183"/>
        <end position="204"/>
    </location>
</feature>
<dbReference type="PANTHER" id="PTHR10110:SF86">
    <property type="entry name" value="SODIUM_HYDROGEN EXCHANGER 7"/>
    <property type="match status" value="1"/>
</dbReference>
<keyword evidence="13" id="KW-1185">Reference proteome</keyword>
<evidence type="ECO:0000313" key="12">
    <source>
        <dbReference type="EMBL" id="GAA4785103.1"/>
    </source>
</evidence>
<dbReference type="Pfam" id="PF00999">
    <property type="entry name" value="Na_H_Exchanger"/>
    <property type="match status" value="1"/>
</dbReference>
<evidence type="ECO:0000256" key="4">
    <source>
        <dbReference type="ARBA" id="ARBA00022692"/>
    </source>
</evidence>
<evidence type="ECO:0000256" key="6">
    <source>
        <dbReference type="ARBA" id="ARBA00023053"/>
    </source>
</evidence>
<feature type="transmembrane region" description="Helical" evidence="10">
    <location>
        <begin position="31"/>
        <end position="51"/>
    </location>
</feature>
<keyword evidence="4 10" id="KW-0812">Transmembrane</keyword>
<comment type="subcellular location">
    <subcellularLocation>
        <location evidence="1">Cell membrane</location>
        <topology evidence="1">Multi-pass membrane protein</topology>
    </subcellularLocation>
</comment>
<comment type="caution">
    <text evidence="12">The sequence shown here is derived from an EMBL/GenBank/DDBJ whole genome shotgun (WGS) entry which is preliminary data.</text>
</comment>
<organism evidence="12 13">
    <name type="scientific">Actinomycetospora chlora</name>
    <dbReference type="NCBI Taxonomy" id="663608"/>
    <lineage>
        <taxon>Bacteria</taxon>
        <taxon>Bacillati</taxon>
        <taxon>Actinomycetota</taxon>
        <taxon>Actinomycetes</taxon>
        <taxon>Pseudonocardiales</taxon>
        <taxon>Pseudonocardiaceae</taxon>
        <taxon>Actinomycetospora</taxon>
    </lineage>
</organism>
<keyword evidence="3" id="KW-1003">Cell membrane</keyword>
<feature type="transmembrane region" description="Helical" evidence="10">
    <location>
        <begin position="6"/>
        <end position="24"/>
    </location>
</feature>
<protein>
    <recommendedName>
        <fullName evidence="11">Cation/H+ exchanger transmembrane domain-containing protein</fullName>
    </recommendedName>
</protein>
<feature type="transmembrane region" description="Helical" evidence="10">
    <location>
        <begin position="89"/>
        <end position="109"/>
    </location>
</feature>
<dbReference type="EMBL" id="BAABHO010000011">
    <property type="protein sequence ID" value="GAA4785103.1"/>
    <property type="molecule type" value="Genomic_DNA"/>
</dbReference>
<feature type="transmembrane region" description="Helical" evidence="10">
    <location>
        <begin position="232"/>
        <end position="251"/>
    </location>
</feature>
<gene>
    <name evidence="12" type="ORF">GCM10023200_18680</name>
</gene>
<dbReference type="Proteomes" id="UP001500928">
    <property type="component" value="Unassembled WGS sequence"/>
</dbReference>
<dbReference type="InterPro" id="IPR006153">
    <property type="entry name" value="Cation/H_exchanger_TM"/>
</dbReference>
<evidence type="ECO:0000259" key="11">
    <source>
        <dbReference type="Pfam" id="PF00999"/>
    </source>
</evidence>
<feature type="transmembrane region" description="Helical" evidence="10">
    <location>
        <begin position="303"/>
        <end position="331"/>
    </location>
</feature>
<feature type="domain" description="Cation/H+ exchanger transmembrane" evidence="11">
    <location>
        <begin position="15"/>
        <end position="453"/>
    </location>
</feature>
<evidence type="ECO:0000256" key="7">
    <source>
        <dbReference type="ARBA" id="ARBA00023065"/>
    </source>
</evidence>
<sequence length="562" mass="58530">MDSLVVIVLVATALVAFAAVRVLADRLGVAAPLLLVLLGVGVSLLPGVPAVEVDPEWVLAGILPPLLFSSAVAMPAVDFRRAFGAVSGLSVVLVVVSAVVVGLLLTLLVPGLGLAGGIALGAILSPTDAAATAIARRVGVTSRVVTVLEGEGLLNDATALVLLRAAIVASAASVSIGGVVGRFALAVVVAVVLGAAVGWLGLWVRHRVSDPTVNTLLSFATPFVASLPAEELGASGLVAAVAAGLVTGNGAPRLLTARHRLSDTQNWRTVELVLEGTIFLLMGLELTAVLADLDRDGGAVGAGLLVAAVALVVTLVVRALYVAPLIAALAASARRGERLQPELQEMSAHLEAGEPVAIRGREVALTTPRRIRQFRDRLRYKIADIDYFRNAPLGPREGTVIVWAGMRGAVTVAAAQTLPETTPDRSLLVFVAFAVAAGSLLLQGGTLAPLVRWIRPAPAEVPTAAEREALQDRLTEADLAVLDRYPDDPDVARFRERLATRDADAAAMTGNRVRVRLEMIEAQRAALLDARDEGRFTSAALTDALENLDAEQISLELRTRGT</sequence>
<feature type="transmembrane region" description="Helical" evidence="10">
    <location>
        <begin position="57"/>
        <end position="77"/>
    </location>
</feature>
<evidence type="ECO:0000256" key="5">
    <source>
        <dbReference type="ARBA" id="ARBA00022989"/>
    </source>
</evidence>
<evidence type="ECO:0000256" key="1">
    <source>
        <dbReference type="ARBA" id="ARBA00004651"/>
    </source>
</evidence>
<feature type="transmembrane region" description="Helical" evidence="10">
    <location>
        <begin position="272"/>
        <end position="291"/>
    </location>
</feature>
<keyword evidence="8 10" id="KW-0472">Membrane</keyword>
<evidence type="ECO:0000256" key="9">
    <source>
        <dbReference type="ARBA" id="ARBA00023201"/>
    </source>
</evidence>
<dbReference type="RefSeq" id="WP_345413386.1">
    <property type="nucleotide sequence ID" value="NZ_BAABHO010000011.1"/>
</dbReference>
<accession>A0ABP9AU12</accession>
<evidence type="ECO:0000256" key="8">
    <source>
        <dbReference type="ARBA" id="ARBA00023136"/>
    </source>
</evidence>
<evidence type="ECO:0000256" key="2">
    <source>
        <dbReference type="ARBA" id="ARBA00022448"/>
    </source>
</evidence>
<keyword evidence="7" id="KW-0406">Ion transport</keyword>
<proteinExistence type="predicted"/>
<keyword evidence="6" id="KW-0915">Sodium</keyword>
<dbReference type="InterPro" id="IPR018422">
    <property type="entry name" value="Cation/H_exchanger_CPA1"/>
</dbReference>
<keyword evidence="9" id="KW-0739">Sodium transport</keyword>
<evidence type="ECO:0000313" key="13">
    <source>
        <dbReference type="Proteomes" id="UP001500928"/>
    </source>
</evidence>
<evidence type="ECO:0000256" key="10">
    <source>
        <dbReference type="SAM" id="Phobius"/>
    </source>
</evidence>
<feature type="transmembrane region" description="Helical" evidence="10">
    <location>
        <begin position="157"/>
        <end position="176"/>
    </location>
</feature>
<evidence type="ECO:0000256" key="3">
    <source>
        <dbReference type="ARBA" id="ARBA00022475"/>
    </source>
</evidence>
<dbReference type="Gene3D" id="6.10.140.1330">
    <property type="match status" value="1"/>
</dbReference>
<keyword evidence="2" id="KW-0813">Transport</keyword>
<feature type="transmembrane region" description="Helical" evidence="10">
    <location>
        <begin position="427"/>
        <end position="451"/>
    </location>
</feature>
<name>A0ABP9AU12_9PSEU</name>
<reference evidence="13" key="1">
    <citation type="journal article" date="2019" name="Int. J. Syst. Evol. Microbiol.">
        <title>The Global Catalogue of Microorganisms (GCM) 10K type strain sequencing project: providing services to taxonomists for standard genome sequencing and annotation.</title>
        <authorList>
            <consortium name="The Broad Institute Genomics Platform"/>
            <consortium name="The Broad Institute Genome Sequencing Center for Infectious Disease"/>
            <person name="Wu L."/>
            <person name="Ma J."/>
        </authorList>
    </citation>
    <scope>NUCLEOTIDE SEQUENCE [LARGE SCALE GENOMIC DNA]</scope>
    <source>
        <strain evidence="13">JCM 17979</strain>
    </source>
</reference>
<keyword evidence="5 10" id="KW-1133">Transmembrane helix</keyword>
<dbReference type="PANTHER" id="PTHR10110">
    <property type="entry name" value="SODIUM/HYDROGEN EXCHANGER"/>
    <property type="match status" value="1"/>
</dbReference>